<evidence type="ECO:0000259" key="6">
    <source>
        <dbReference type="Pfam" id="PF07980"/>
    </source>
</evidence>
<keyword evidence="3" id="KW-0732">Signal</keyword>
<dbReference type="GO" id="GO:0009279">
    <property type="term" value="C:cell outer membrane"/>
    <property type="evidence" value="ECO:0007669"/>
    <property type="project" value="UniProtKB-SubCell"/>
</dbReference>
<dbReference type="Pfam" id="PF14322">
    <property type="entry name" value="SusD-like_3"/>
    <property type="match status" value="1"/>
</dbReference>
<proteinExistence type="inferred from homology"/>
<dbReference type="RefSeq" id="WP_092131518.1">
    <property type="nucleotide sequence ID" value="NZ_FNQK01000002.1"/>
</dbReference>
<sequence>MKYTHRYIVAILTLFMVGCDDYLDIQPEGKVIPETLEEFRAVLTKGYDVFPKQKSRVTYRADELILDENSFDFPVYKDIYTWEDANPDPQTGRYPYIQMYNSIFYANHVIEDGAAKIADSQEKNQLLGEAYALRAYAHFDLVNLYGKPYNAATSSGDRGVPLALEIDLEQAFVPVSVEEVYSQVIADLEMAQSLLNVSHYESGLNYRFTKTAVLALQARVFTYMNNSEAALQAINGALGLNNSVVNLNETLTFPNLYTSVESILALEDVFSSNLKNSATISSDLLGIYDQVNDLRFGLYFTEDDGEYIAAKGGEQEFKCSFRVSELLLLKAEAEAKLGSLDAAKSTLLNFMQNRYESDYMATLETTINGLTASEFLLELYTERRRELALEGHRWFDLRRTDQIAITHTVNGEDFYLIENDPRYTLRFPEDAILNNPEL</sequence>
<gene>
    <name evidence="8" type="ORF">SAMN04487990_10262</name>
</gene>
<keyword evidence="4" id="KW-0472">Membrane</keyword>
<dbReference type="EMBL" id="FNQK01000002">
    <property type="protein sequence ID" value="SDZ78809.1"/>
    <property type="molecule type" value="Genomic_DNA"/>
</dbReference>
<protein>
    <submittedName>
        <fullName evidence="8">SusD family protein</fullName>
    </submittedName>
</protein>
<evidence type="ECO:0000313" key="9">
    <source>
        <dbReference type="Proteomes" id="UP000198846"/>
    </source>
</evidence>
<evidence type="ECO:0000256" key="1">
    <source>
        <dbReference type="ARBA" id="ARBA00004442"/>
    </source>
</evidence>
<dbReference type="InterPro" id="IPR011990">
    <property type="entry name" value="TPR-like_helical_dom_sf"/>
</dbReference>
<evidence type="ECO:0000256" key="5">
    <source>
        <dbReference type="ARBA" id="ARBA00023237"/>
    </source>
</evidence>
<evidence type="ECO:0000256" key="4">
    <source>
        <dbReference type="ARBA" id="ARBA00023136"/>
    </source>
</evidence>
<feature type="domain" description="RagB/SusD" evidence="6">
    <location>
        <begin position="319"/>
        <end position="400"/>
    </location>
</feature>
<evidence type="ECO:0000256" key="2">
    <source>
        <dbReference type="ARBA" id="ARBA00006275"/>
    </source>
</evidence>
<keyword evidence="5" id="KW-0998">Cell outer membrane</keyword>
<keyword evidence="9" id="KW-1185">Reference proteome</keyword>
<feature type="domain" description="SusD-like N-terminal" evidence="7">
    <location>
        <begin position="21"/>
        <end position="221"/>
    </location>
</feature>
<evidence type="ECO:0000313" key="8">
    <source>
        <dbReference type="EMBL" id="SDZ78809.1"/>
    </source>
</evidence>
<evidence type="ECO:0000256" key="3">
    <source>
        <dbReference type="ARBA" id="ARBA00022729"/>
    </source>
</evidence>
<dbReference type="SUPFAM" id="SSF48452">
    <property type="entry name" value="TPR-like"/>
    <property type="match status" value="1"/>
</dbReference>
<organism evidence="8 9">
    <name type="scientific">Bizionia paragorgiae</name>
    <dbReference type="NCBI Taxonomy" id="283786"/>
    <lineage>
        <taxon>Bacteria</taxon>
        <taxon>Pseudomonadati</taxon>
        <taxon>Bacteroidota</taxon>
        <taxon>Flavobacteriia</taxon>
        <taxon>Flavobacteriales</taxon>
        <taxon>Flavobacteriaceae</taxon>
        <taxon>Bizionia</taxon>
    </lineage>
</organism>
<dbReference type="InterPro" id="IPR033985">
    <property type="entry name" value="SusD-like_N"/>
</dbReference>
<dbReference type="Gene3D" id="1.25.40.390">
    <property type="match status" value="1"/>
</dbReference>
<dbReference type="CDD" id="cd08977">
    <property type="entry name" value="SusD"/>
    <property type="match status" value="1"/>
</dbReference>
<dbReference type="PROSITE" id="PS51257">
    <property type="entry name" value="PROKAR_LIPOPROTEIN"/>
    <property type="match status" value="1"/>
</dbReference>
<dbReference type="OrthoDB" id="630434at2"/>
<comment type="similarity">
    <text evidence="2">Belongs to the SusD family.</text>
</comment>
<dbReference type="STRING" id="283786.SAMN04487990_10262"/>
<accession>A0A1H3VVM3</accession>
<dbReference type="Proteomes" id="UP000198846">
    <property type="component" value="Unassembled WGS sequence"/>
</dbReference>
<dbReference type="InterPro" id="IPR012944">
    <property type="entry name" value="SusD_RagB_dom"/>
</dbReference>
<dbReference type="Pfam" id="PF07980">
    <property type="entry name" value="SusD_RagB"/>
    <property type="match status" value="1"/>
</dbReference>
<evidence type="ECO:0000259" key="7">
    <source>
        <dbReference type="Pfam" id="PF14322"/>
    </source>
</evidence>
<dbReference type="AlphaFoldDB" id="A0A1H3VVM3"/>
<name>A0A1H3VVM3_BIZPA</name>
<comment type="subcellular location">
    <subcellularLocation>
        <location evidence="1">Cell outer membrane</location>
    </subcellularLocation>
</comment>
<reference evidence="8 9" key="1">
    <citation type="submission" date="2016-10" db="EMBL/GenBank/DDBJ databases">
        <authorList>
            <person name="de Groot N.N."/>
        </authorList>
    </citation>
    <scope>NUCLEOTIDE SEQUENCE [LARGE SCALE GENOMIC DNA]</scope>
    <source>
        <strain evidence="8 9">DSM 23842</strain>
    </source>
</reference>